<name>A0A1M4UIN2_9GAMM</name>
<dbReference type="InterPro" id="IPR044691">
    <property type="entry name" value="DCC1_Trx"/>
</dbReference>
<keyword evidence="2" id="KW-1185">Reference proteome</keyword>
<dbReference type="EMBL" id="FQUJ01000003">
    <property type="protein sequence ID" value="SHE56525.1"/>
    <property type="molecule type" value="Genomic_DNA"/>
</dbReference>
<dbReference type="AlphaFoldDB" id="A0A1M4UIN2"/>
<reference evidence="1 2" key="1">
    <citation type="submission" date="2016-11" db="EMBL/GenBank/DDBJ databases">
        <authorList>
            <person name="Jaros S."/>
            <person name="Januszkiewicz K."/>
            <person name="Wedrychowicz H."/>
        </authorList>
    </citation>
    <scope>NUCLEOTIDE SEQUENCE [LARGE SCALE GENOMIC DNA]</scope>
    <source>
        <strain evidence="1 2">DSM 19980</strain>
    </source>
</reference>
<gene>
    <name evidence="1" type="ORF">SAMN02745148_00647</name>
</gene>
<protein>
    <submittedName>
        <fullName evidence="1">Predicted thiol-disulfide oxidoreductase YuxK, DCC family</fullName>
    </submittedName>
</protein>
<dbReference type="STRING" id="1121942.SAMN02745148_00647"/>
<sequence length="133" mass="15240">MTSPFAARAPITLFYDGGCALCRRQVGWLERHRHRERIRFIDIRADGFDPAPWGRDCDELMGRLYALDGAGHWFAGMESSRALYAVLGHRWLVRLTCLPGLRPLLDALYMAVARRRNRLARWLEPDSRDAGNG</sequence>
<proteinExistence type="predicted"/>
<evidence type="ECO:0000313" key="2">
    <source>
        <dbReference type="Proteomes" id="UP000184346"/>
    </source>
</evidence>
<dbReference type="Pfam" id="PF04134">
    <property type="entry name" value="DCC1-like"/>
    <property type="match status" value="1"/>
</dbReference>
<evidence type="ECO:0000313" key="1">
    <source>
        <dbReference type="EMBL" id="SHE56525.1"/>
    </source>
</evidence>
<dbReference type="InterPro" id="IPR007263">
    <property type="entry name" value="DCC1-like"/>
</dbReference>
<dbReference type="PANTHER" id="PTHR34290">
    <property type="entry name" value="SI:CH73-390P7.2"/>
    <property type="match status" value="1"/>
</dbReference>
<dbReference type="OrthoDB" id="5294764at2"/>
<dbReference type="Proteomes" id="UP000184346">
    <property type="component" value="Unassembled WGS sequence"/>
</dbReference>
<dbReference type="RefSeq" id="WP_072819713.1">
    <property type="nucleotide sequence ID" value="NZ_FQUJ01000003.1"/>
</dbReference>
<organism evidence="1 2">
    <name type="scientific">Modicisalibacter ilicicola DSM 19980</name>
    <dbReference type="NCBI Taxonomy" id="1121942"/>
    <lineage>
        <taxon>Bacteria</taxon>
        <taxon>Pseudomonadati</taxon>
        <taxon>Pseudomonadota</taxon>
        <taxon>Gammaproteobacteria</taxon>
        <taxon>Oceanospirillales</taxon>
        <taxon>Halomonadaceae</taxon>
        <taxon>Modicisalibacter</taxon>
    </lineage>
</organism>
<dbReference type="PANTHER" id="PTHR34290:SF2">
    <property type="entry name" value="OS04G0668800 PROTEIN"/>
    <property type="match status" value="1"/>
</dbReference>
<accession>A0A1M4UIN2</accession>
<dbReference type="GO" id="GO:0015035">
    <property type="term" value="F:protein-disulfide reductase activity"/>
    <property type="evidence" value="ECO:0007669"/>
    <property type="project" value="InterPro"/>
</dbReference>